<accession>A0A6N2W3N9</accession>
<protein>
    <submittedName>
        <fullName evidence="1">Uncharacterized protein</fullName>
    </submittedName>
</protein>
<reference evidence="1" key="1">
    <citation type="submission" date="2019-11" db="EMBL/GenBank/DDBJ databases">
        <authorList>
            <person name="Feng L."/>
        </authorList>
    </citation>
    <scope>NUCLEOTIDE SEQUENCE</scope>
    <source>
        <strain evidence="1">CnexileLFYP112</strain>
    </source>
</reference>
<organism evidence="1">
    <name type="scientific">[Clostridium] nexile</name>
    <dbReference type="NCBI Taxonomy" id="29361"/>
    <lineage>
        <taxon>Bacteria</taxon>
        <taxon>Bacillati</taxon>
        <taxon>Bacillota</taxon>
        <taxon>Clostridia</taxon>
        <taxon>Lachnospirales</taxon>
        <taxon>Lachnospiraceae</taxon>
        <taxon>Tyzzerella</taxon>
    </lineage>
</organism>
<sequence>MLEAVYFIDVVSHNEMSQHLWTNSAYIYRIKDNWSELLEKNLIKGDPFSEKGEEATHYKLRKAHISTFTELKDGSLQGLLGGYASDGSSTDAVLQSQYMYRGVSVLEELMSPQFWNLIGQALEVVEQLNSNDNSCVYLIGTDGNRFVLIE</sequence>
<dbReference type="AlphaFoldDB" id="A0A6N2W3N9"/>
<evidence type="ECO:0000313" key="1">
    <source>
        <dbReference type="EMBL" id="VYT37304.1"/>
    </source>
</evidence>
<gene>
    <name evidence="1" type="ORF">CNLFYP112_00665</name>
</gene>
<proteinExistence type="predicted"/>
<name>A0A6N2W3N9_9FIRM</name>
<dbReference type="EMBL" id="CACRTG010000046">
    <property type="protein sequence ID" value="VYT37304.1"/>
    <property type="molecule type" value="Genomic_DNA"/>
</dbReference>